<name>X0YGZ2_9ZZZZ</name>
<reference evidence="1" key="1">
    <citation type="journal article" date="2014" name="Front. Microbiol.">
        <title>High frequency of phylogenetically diverse reductive dehalogenase-homologous genes in deep subseafloor sedimentary metagenomes.</title>
        <authorList>
            <person name="Kawai M."/>
            <person name="Futagami T."/>
            <person name="Toyoda A."/>
            <person name="Takaki Y."/>
            <person name="Nishi S."/>
            <person name="Hori S."/>
            <person name="Arai W."/>
            <person name="Tsubouchi T."/>
            <person name="Morono Y."/>
            <person name="Uchiyama I."/>
            <person name="Ito T."/>
            <person name="Fujiyama A."/>
            <person name="Inagaki F."/>
            <person name="Takami H."/>
        </authorList>
    </citation>
    <scope>NUCLEOTIDE SEQUENCE</scope>
    <source>
        <strain evidence="1">Expedition CK06-06</strain>
    </source>
</reference>
<proteinExistence type="predicted"/>
<evidence type="ECO:0000313" key="1">
    <source>
        <dbReference type="EMBL" id="GAG55294.1"/>
    </source>
</evidence>
<feature type="non-terminal residue" evidence="1">
    <location>
        <position position="1"/>
    </location>
</feature>
<organism evidence="1">
    <name type="scientific">marine sediment metagenome</name>
    <dbReference type="NCBI Taxonomy" id="412755"/>
    <lineage>
        <taxon>unclassified sequences</taxon>
        <taxon>metagenomes</taxon>
        <taxon>ecological metagenomes</taxon>
    </lineage>
</organism>
<protein>
    <submittedName>
        <fullName evidence="1">Uncharacterized protein</fullName>
    </submittedName>
</protein>
<dbReference type="AlphaFoldDB" id="X0YGZ2"/>
<accession>X0YGZ2</accession>
<gene>
    <name evidence="1" type="ORF">S01H4_13460</name>
</gene>
<sequence length="327" mass="38143">WGLKFKRVYLDYWPSDPKLNSVFMRMTASHAKPFYAGKFIRDNKLEGKTLNYWTEGGFIAWSQEPDPNTGRTPLQLFMDGRAQAAYEPKVYQIWSHIMSGGQIVQSARIRKTTPNYAKVGEWIDEQLKERNVWVVLIPLTDPKVYNGPFVKGIERNLNWPVVFFNNKQKLFIDITTPQGKELFEGIFNGKTLYPDEFSKNLIVAHNMLSFGKSRTEKKQGLDFAIKAFKLHPSQASIQIILSAGKYAELRPLVSDFCKNYFDEFAKDKGLYAKQDGYLHRIWAALMAGKYLRESAKKQKNTELVQFYDDKMKEYHSEQQPLHKKKRW</sequence>
<dbReference type="EMBL" id="BART01005930">
    <property type="protein sequence ID" value="GAG55294.1"/>
    <property type="molecule type" value="Genomic_DNA"/>
</dbReference>
<comment type="caution">
    <text evidence="1">The sequence shown here is derived from an EMBL/GenBank/DDBJ whole genome shotgun (WGS) entry which is preliminary data.</text>
</comment>